<dbReference type="KEGG" id="ima:PO878_20350"/>
<dbReference type="PROSITE" id="PS50983">
    <property type="entry name" value="FE_B12_PBP"/>
    <property type="match status" value="1"/>
</dbReference>
<dbReference type="PANTHER" id="PTHR42860">
    <property type="entry name" value="VITAMIN B12-BINDING PROTEIN"/>
    <property type="match status" value="1"/>
</dbReference>
<accession>A0AAF0BRK5</accession>
<dbReference type="InterPro" id="IPR002491">
    <property type="entry name" value="ABC_transptr_periplasmic_BD"/>
</dbReference>
<name>A0AAF0BRK5_9ACTN</name>
<dbReference type="SUPFAM" id="SSF53807">
    <property type="entry name" value="Helical backbone' metal receptor"/>
    <property type="match status" value="1"/>
</dbReference>
<feature type="domain" description="Fe/B12 periplasmic-binding" evidence="1">
    <location>
        <begin position="13"/>
        <end position="304"/>
    </location>
</feature>
<dbReference type="AlphaFoldDB" id="A0AAF0BRK5"/>
<keyword evidence="3" id="KW-1185">Reference proteome</keyword>
<dbReference type="Pfam" id="PF01497">
    <property type="entry name" value="Peripla_BP_2"/>
    <property type="match status" value="1"/>
</dbReference>
<sequence>MAADPGPVGAGPTVATMVPSATDLVVALGAADRIVGISHECDHPAVAGRPVLTRSALASAPAPGAAATDPAALDRDVAAARAADDPLYLTDREALHRLAPAVVVAQDVCDVCAVTGDQVACEVPPGTEVVRLGAVDLDGLAADLHAVGTALGGEGPTRAAREVAALGADLAGTRRAVAGRDRPGVLLLEWGDPPFVAGHWVPELLDAAGGRDVLGAPGAASRRVTWDEVAAADPDVVVFLPCGYHLEGAVAEGRALLARPEVARLRAVRDGRVWATDATRLFSRCTPVAREAARVLAAVLHPGVVGPPDPADALRIEAAP</sequence>
<dbReference type="Gene3D" id="3.40.50.1980">
    <property type="entry name" value="Nitrogenase molybdenum iron protein domain"/>
    <property type="match status" value="2"/>
</dbReference>
<dbReference type="Proteomes" id="UP001216390">
    <property type="component" value="Chromosome"/>
</dbReference>
<organism evidence="2 3">
    <name type="scientific">Iamia majanohamensis</name>
    <dbReference type="NCBI Taxonomy" id="467976"/>
    <lineage>
        <taxon>Bacteria</taxon>
        <taxon>Bacillati</taxon>
        <taxon>Actinomycetota</taxon>
        <taxon>Acidimicrobiia</taxon>
        <taxon>Acidimicrobiales</taxon>
        <taxon>Iamiaceae</taxon>
        <taxon>Iamia</taxon>
    </lineage>
</organism>
<dbReference type="RefSeq" id="WP_272736368.1">
    <property type="nucleotide sequence ID" value="NZ_CP116942.1"/>
</dbReference>
<protein>
    <submittedName>
        <fullName evidence="2">ABC transporter substrate-binding protein</fullName>
    </submittedName>
</protein>
<dbReference type="EMBL" id="CP116942">
    <property type="protein sequence ID" value="WCO66846.1"/>
    <property type="molecule type" value="Genomic_DNA"/>
</dbReference>
<proteinExistence type="predicted"/>
<evidence type="ECO:0000313" key="3">
    <source>
        <dbReference type="Proteomes" id="UP001216390"/>
    </source>
</evidence>
<dbReference type="InterPro" id="IPR051030">
    <property type="entry name" value="Vitamin_B12-ABC_binding"/>
</dbReference>
<evidence type="ECO:0000259" key="1">
    <source>
        <dbReference type="PROSITE" id="PS50983"/>
    </source>
</evidence>
<evidence type="ECO:0000313" key="2">
    <source>
        <dbReference type="EMBL" id="WCO66846.1"/>
    </source>
</evidence>
<gene>
    <name evidence="2" type="ORF">PO878_20350</name>
</gene>
<reference evidence="2" key="1">
    <citation type="submission" date="2023-01" db="EMBL/GenBank/DDBJ databases">
        <title>The diversity of Class Acidimicrobiia in South China Sea sediment environments and the proposal of Iamia marina sp. nov., a novel species of the genus Iamia.</title>
        <authorList>
            <person name="He Y."/>
            <person name="Tian X."/>
        </authorList>
    </citation>
    <scope>NUCLEOTIDE SEQUENCE</scope>
    <source>
        <strain evidence="2">DSM 19957</strain>
    </source>
</reference>
<dbReference type="PANTHER" id="PTHR42860:SF1">
    <property type="entry name" value="VITAMIN B12-BINDING PROTEIN"/>
    <property type="match status" value="1"/>
</dbReference>